<dbReference type="InterPro" id="IPR007167">
    <property type="entry name" value="Fe-transptr_FeoA-like"/>
</dbReference>
<organism evidence="3 4">
    <name type="scientific">Hydrogenimonas thermophila</name>
    <dbReference type="NCBI Taxonomy" id="223786"/>
    <lineage>
        <taxon>Bacteria</taxon>
        <taxon>Pseudomonadati</taxon>
        <taxon>Campylobacterota</taxon>
        <taxon>Epsilonproteobacteria</taxon>
        <taxon>Campylobacterales</taxon>
        <taxon>Hydrogenimonadaceae</taxon>
        <taxon>Hydrogenimonas</taxon>
    </lineage>
</organism>
<evidence type="ECO:0000313" key="4">
    <source>
        <dbReference type="Proteomes" id="UP000199227"/>
    </source>
</evidence>
<dbReference type="Proteomes" id="UP000199227">
    <property type="component" value="Unassembled WGS sequence"/>
</dbReference>
<gene>
    <name evidence="3" type="ORF">SAMN05216234_13515</name>
</gene>
<dbReference type="SUPFAM" id="SSF50037">
    <property type="entry name" value="C-terminal domain of transcriptional repressors"/>
    <property type="match status" value="1"/>
</dbReference>
<dbReference type="InterPro" id="IPR038157">
    <property type="entry name" value="FeoA_core_dom"/>
</dbReference>
<name>A0A1I5SMP2_9BACT</name>
<sequence length="79" mass="8570">MKSVTECSIGTKGVIVRIKAKEPVKGRLFSLGLAKGSELKVVDHTLAKQTWEVESDGTKIALREEEAASVFIEPVENGE</sequence>
<evidence type="ECO:0000259" key="2">
    <source>
        <dbReference type="SMART" id="SM00899"/>
    </source>
</evidence>
<evidence type="ECO:0000256" key="1">
    <source>
        <dbReference type="ARBA" id="ARBA00023004"/>
    </source>
</evidence>
<dbReference type="Pfam" id="PF04023">
    <property type="entry name" value="FeoA"/>
    <property type="match status" value="1"/>
</dbReference>
<proteinExistence type="predicted"/>
<dbReference type="OrthoDB" id="5340000at2"/>
<dbReference type="EMBL" id="FOXB01000035">
    <property type="protein sequence ID" value="SFP72012.1"/>
    <property type="molecule type" value="Genomic_DNA"/>
</dbReference>
<evidence type="ECO:0000313" key="3">
    <source>
        <dbReference type="EMBL" id="SFP72012.1"/>
    </source>
</evidence>
<protein>
    <submittedName>
        <fullName evidence="3">Ferrous iron transport protein A</fullName>
    </submittedName>
</protein>
<dbReference type="STRING" id="223786.SAMN05216234_13515"/>
<keyword evidence="4" id="KW-1185">Reference proteome</keyword>
<accession>A0A1I5SMP2</accession>
<keyword evidence="1" id="KW-0408">Iron</keyword>
<dbReference type="InterPro" id="IPR008988">
    <property type="entry name" value="Transcriptional_repressor_C"/>
</dbReference>
<dbReference type="GO" id="GO:0046914">
    <property type="term" value="F:transition metal ion binding"/>
    <property type="evidence" value="ECO:0007669"/>
    <property type="project" value="InterPro"/>
</dbReference>
<dbReference type="RefSeq" id="WP_092913476.1">
    <property type="nucleotide sequence ID" value="NZ_CP136592.1"/>
</dbReference>
<dbReference type="Gene3D" id="2.30.30.90">
    <property type="match status" value="1"/>
</dbReference>
<reference evidence="3 4" key="1">
    <citation type="submission" date="2016-10" db="EMBL/GenBank/DDBJ databases">
        <authorList>
            <person name="de Groot N.N."/>
        </authorList>
    </citation>
    <scope>NUCLEOTIDE SEQUENCE [LARGE SCALE GENOMIC DNA]</scope>
    <source>
        <strain evidence="3 4">EP1-55-1</strain>
    </source>
</reference>
<dbReference type="SMART" id="SM00899">
    <property type="entry name" value="FeoA"/>
    <property type="match status" value="1"/>
</dbReference>
<feature type="domain" description="Ferrous iron transporter FeoA-like" evidence="2">
    <location>
        <begin position="2"/>
        <end position="74"/>
    </location>
</feature>
<dbReference type="AlphaFoldDB" id="A0A1I5SMP2"/>